<dbReference type="GeneID" id="136085567"/>
<name>A0ABM4CMC7_HYDVU</name>
<accession>A0ABM4CMC7</accession>
<dbReference type="RefSeq" id="XP_065662959.1">
    <property type="nucleotide sequence ID" value="XM_065806887.1"/>
</dbReference>
<reference evidence="2" key="1">
    <citation type="submission" date="2025-08" db="UniProtKB">
        <authorList>
            <consortium name="RefSeq"/>
        </authorList>
    </citation>
    <scope>IDENTIFICATION</scope>
</reference>
<gene>
    <name evidence="2" type="primary">LOC136085567</name>
</gene>
<sequence length="192" mass="21865">MSTKKRKVADENRRFNKLRTEEYAVIESDDGEFLKDCMCTVSGILYNDFKNKDLILSKIKDIPLSARTVKERILNNAEEVSNMKIEDVKTAEFLSLAIDKSVDVTDISQCCVMVKYLTAIGVQEEALVAKSLGAIPQLKNVMEVIVPIVNFIRAKSLNHRIFTALLEEMDFIRKELVTFTAVRWLSRGKTLK</sequence>
<dbReference type="Proteomes" id="UP001652625">
    <property type="component" value="Chromosome 09"/>
</dbReference>
<keyword evidence="1" id="KW-1185">Reference proteome</keyword>
<evidence type="ECO:0000313" key="2">
    <source>
        <dbReference type="RefSeq" id="XP_065662959.1"/>
    </source>
</evidence>
<dbReference type="PANTHER" id="PTHR45913:SF5">
    <property type="entry name" value="GENERAL TRANSCRIPTION FACTOR II-I REPEAT DOMAIN-CONTAINING PROTEIN 2A-LIKE PROTEIN"/>
    <property type="match status" value="1"/>
</dbReference>
<evidence type="ECO:0000313" key="1">
    <source>
        <dbReference type="Proteomes" id="UP001652625"/>
    </source>
</evidence>
<proteinExistence type="predicted"/>
<organism evidence="1 2">
    <name type="scientific">Hydra vulgaris</name>
    <name type="common">Hydra</name>
    <name type="synonym">Hydra attenuata</name>
    <dbReference type="NCBI Taxonomy" id="6087"/>
    <lineage>
        <taxon>Eukaryota</taxon>
        <taxon>Metazoa</taxon>
        <taxon>Cnidaria</taxon>
        <taxon>Hydrozoa</taxon>
        <taxon>Hydroidolina</taxon>
        <taxon>Anthoathecata</taxon>
        <taxon>Aplanulata</taxon>
        <taxon>Hydridae</taxon>
        <taxon>Hydra</taxon>
    </lineage>
</organism>
<protein>
    <submittedName>
        <fullName evidence="2">Zinc finger BED domain-containing protein 5-like</fullName>
    </submittedName>
</protein>
<dbReference type="PANTHER" id="PTHR45913">
    <property type="entry name" value="EPM2A-INTERACTING PROTEIN 1"/>
    <property type="match status" value="1"/>
</dbReference>